<keyword evidence="3" id="KW-1185">Reference proteome</keyword>
<evidence type="ECO:0000313" key="2">
    <source>
        <dbReference type="EMBL" id="KAH3863733.1"/>
    </source>
</evidence>
<sequence length="56" mass="6216">MQLETEACEKRAPPFPTASPICVRDMQQGHATPAFPQMAMPTEVTIQKCINIVSRD</sequence>
<reference evidence="2" key="2">
    <citation type="submission" date="2020-11" db="EMBL/GenBank/DDBJ databases">
        <authorList>
            <person name="McCartney M.A."/>
            <person name="Auch B."/>
            <person name="Kono T."/>
            <person name="Mallez S."/>
            <person name="Becker A."/>
            <person name="Gohl D.M."/>
            <person name="Silverstein K.A.T."/>
            <person name="Koren S."/>
            <person name="Bechman K.B."/>
            <person name="Herman A."/>
            <person name="Abrahante J.E."/>
            <person name="Garbe J."/>
        </authorList>
    </citation>
    <scope>NUCLEOTIDE SEQUENCE</scope>
    <source>
        <strain evidence="2">Duluth1</strain>
        <tissue evidence="2">Whole animal</tissue>
    </source>
</reference>
<evidence type="ECO:0000256" key="1">
    <source>
        <dbReference type="SAM" id="MobiDB-lite"/>
    </source>
</evidence>
<protein>
    <submittedName>
        <fullName evidence="2">Uncharacterized protein</fullName>
    </submittedName>
</protein>
<feature type="region of interest" description="Disordered" evidence="1">
    <location>
        <begin position="1"/>
        <end position="20"/>
    </location>
</feature>
<proteinExistence type="predicted"/>
<gene>
    <name evidence="2" type="ORF">DPMN_026731</name>
</gene>
<dbReference type="EMBL" id="JAIWYP010000002">
    <property type="protein sequence ID" value="KAH3863733.1"/>
    <property type="molecule type" value="Genomic_DNA"/>
</dbReference>
<organism evidence="2 3">
    <name type="scientific">Dreissena polymorpha</name>
    <name type="common">Zebra mussel</name>
    <name type="synonym">Mytilus polymorpha</name>
    <dbReference type="NCBI Taxonomy" id="45954"/>
    <lineage>
        <taxon>Eukaryota</taxon>
        <taxon>Metazoa</taxon>
        <taxon>Spiralia</taxon>
        <taxon>Lophotrochozoa</taxon>
        <taxon>Mollusca</taxon>
        <taxon>Bivalvia</taxon>
        <taxon>Autobranchia</taxon>
        <taxon>Heteroconchia</taxon>
        <taxon>Euheterodonta</taxon>
        <taxon>Imparidentia</taxon>
        <taxon>Neoheterodontei</taxon>
        <taxon>Myida</taxon>
        <taxon>Dreissenoidea</taxon>
        <taxon>Dreissenidae</taxon>
        <taxon>Dreissena</taxon>
    </lineage>
</organism>
<reference evidence="2" key="1">
    <citation type="journal article" date="2019" name="bioRxiv">
        <title>The Genome of the Zebra Mussel, Dreissena polymorpha: A Resource for Invasive Species Research.</title>
        <authorList>
            <person name="McCartney M.A."/>
            <person name="Auch B."/>
            <person name="Kono T."/>
            <person name="Mallez S."/>
            <person name="Zhang Y."/>
            <person name="Obille A."/>
            <person name="Becker A."/>
            <person name="Abrahante J.E."/>
            <person name="Garbe J."/>
            <person name="Badalamenti J.P."/>
            <person name="Herman A."/>
            <person name="Mangelson H."/>
            <person name="Liachko I."/>
            <person name="Sullivan S."/>
            <person name="Sone E.D."/>
            <person name="Koren S."/>
            <person name="Silverstein K.A.T."/>
            <person name="Beckman K.B."/>
            <person name="Gohl D.M."/>
        </authorList>
    </citation>
    <scope>NUCLEOTIDE SEQUENCE</scope>
    <source>
        <strain evidence="2">Duluth1</strain>
        <tissue evidence="2">Whole animal</tissue>
    </source>
</reference>
<name>A0A9D4LTZ7_DREPO</name>
<accession>A0A9D4LTZ7</accession>
<dbReference type="Proteomes" id="UP000828390">
    <property type="component" value="Unassembled WGS sequence"/>
</dbReference>
<comment type="caution">
    <text evidence="2">The sequence shown here is derived from an EMBL/GenBank/DDBJ whole genome shotgun (WGS) entry which is preliminary data.</text>
</comment>
<dbReference type="AlphaFoldDB" id="A0A9D4LTZ7"/>
<evidence type="ECO:0000313" key="3">
    <source>
        <dbReference type="Proteomes" id="UP000828390"/>
    </source>
</evidence>